<dbReference type="RefSeq" id="WP_077590052.1">
    <property type="nucleotide sequence ID" value="NZ_CP019640.1"/>
</dbReference>
<name>A0A1Q2L127_9BACL</name>
<protein>
    <submittedName>
        <fullName evidence="1">Uncharacterized protein</fullName>
    </submittedName>
</protein>
<accession>A0A1Q2L127</accession>
<evidence type="ECO:0000313" key="1">
    <source>
        <dbReference type="EMBL" id="AQQ54160.1"/>
    </source>
</evidence>
<reference evidence="1 2" key="1">
    <citation type="submission" date="2017-02" db="EMBL/GenBank/DDBJ databases">
        <title>The complete genomic sequence of a novel cold adapted crude oil-degrading bacterium Planococcus qaidamina Y42.</title>
        <authorList>
            <person name="Yang R."/>
        </authorList>
    </citation>
    <scope>NUCLEOTIDE SEQUENCE [LARGE SCALE GENOMIC DNA]</scope>
    <source>
        <strain evidence="1 2">Y42</strain>
    </source>
</reference>
<sequence>MEVKKVEVILAGDDYEQPNPFRDLIRISEIYCYDKQGKAVQYYGEFKKHSRLFKFNYNSVKEVVHDVAVRFNVKPEMIDVG</sequence>
<gene>
    <name evidence="1" type="ORF">B0X71_14300</name>
</gene>
<keyword evidence="2" id="KW-1185">Reference proteome</keyword>
<dbReference type="AlphaFoldDB" id="A0A1Q2L127"/>
<evidence type="ECO:0000313" key="2">
    <source>
        <dbReference type="Proteomes" id="UP000188184"/>
    </source>
</evidence>
<organism evidence="1 2">
    <name type="scientific">Planococcus lenghuensis</name>
    <dbReference type="NCBI Taxonomy" id="2213202"/>
    <lineage>
        <taxon>Bacteria</taxon>
        <taxon>Bacillati</taxon>
        <taxon>Bacillota</taxon>
        <taxon>Bacilli</taxon>
        <taxon>Bacillales</taxon>
        <taxon>Caryophanaceae</taxon>
        <taxon>Planococcus</taxon>
    </lineage>
</organism>
<dbReference type="KEGG" id="pmar:B0X71_14300"/>
<proteinExistence type="predicted"/>
<dbReference type="Proteomes" id="UP000188184">
    <property type="component" value="Chromosome"/>
</dbReference>
<dbReference type="EMBL" id="CP019640">
    <property type="protein sequence ID" value="AQQ54160.1"/>
    <property type="molecule type" value="Genomic_DNA"/>
</dbReference>